<dbReference type="InterPro" id="IPR027417">
    <property type="entry name" value="P-loop_NTPase"/>
</dbReference>
<dbReference type="PANTHER" id="PTHR12083:SF9">
    <property type="entry name" value="BIFUNCTIONAL POLYNUCLEOTIDE PHOSPHATASE_KINASE"/>
    <property type="match status" value="1"/>
</dbReference>
<sequence>MSMPSKIIILVGFQASTKSTIAREILANVSNAVLLSRDTEGGTIESLVPKAEQMLKDGKVIVLDNTNLTKNRRKLFIDLAKKHNVPVDAQYFKTTIEDCQIRHLKRMYEKFGEIYQTGTSPKHKKDPHCFGSVILFKARKDLELPTKDEGFSKVIMRQVPTITWDKSVYKNKALFLDIDGTIRETEHLPNKYPTSPDEVQLIHPVTLMRTKLESYRSQGYTLIGVSNQSGIAKEIVTVEKVDEIFDKTRSLLGYSEAEFPILYCPHRAAPITCFCRKPQSGMAMECIMKLKLDPEECVMVGDMKTDEEMAKRLNIKYYDVAEFWAI</sequence>
<dbReference type="Gene3D" id="3.40.50.300">
    <property type="entry name" value="P-loop containing nucleotide triphosphate hydrolases"/>
    <property type="match status" value="1"/>
</dbReference>
<dbReference type="InterPro" id="IPR023214">
    <property type="entry name" value="HAD_sf"/>
</dbReference>
<reference evidence="1" key="1">
    <citation type="journal article" date="2020" name="Nature">
        <title>Giant virus diversity and host interactions through global metagenomics.</title>
        <authorList>
            <person name="Schulz F."/>
            <person name="Roux S."/>
            <person name="Paez-Espino D."/>
            <person name="Jungbluth S."/>
            <person name="Walsh D.A."/>
            <person name="Denef V.J."/>
            <person name="McMahon K.D."/>
            <person name="Konstantinidis K.T."/>
            <person name="Eloe-Fadrosh E.A."/>
            <person name="Kyrpides N.C."/>
            <person name="Woyke T."/>
        </authorList>
    </citation>
    <scope>NUCLEOTIDE SEQUENCE</scope>
    <source>
        <strain evidence="1">GVMAG-M-3300023174-60</strain>
    </source>
</reference>
<dbReference type="InterPro" id="IPR006549">
    <property type="entry name" value="HAD-SF_hydro_IIIA"/>
</dbReference>
<organism evidence="1">
    <name type="scientific">viral metagenome</name>
    <dbReference type="NCBI Taxonomy" id="1070528"/>
    <lineage>
        <taxon>unclassified sequences</taxon>
        <taxon>metagenomes</taxon>
        <taxon>organismal metagenomes</taxon>
    </lineage>
</organism>
<dbReference type="GO" id="GO:0046403">
    <property type="term" value="F:polynucleotide 3'-phosphatase activity"/>
    <property type="evidence" value="ECO:0007669"/>
    <property type="project" value="TreeGrafter"/>
</dbReference>
<dbReference type="NCBIfam" id="TIGR01662">
    <property type="entry name" value="HAD-SF-IIIA"/>
    <property type="match status" value="1"/>
</dbReference>
<evidence type="ECO:0000313" key="1">
    <source>
        <dbReference type="EMBL" id="QHT20018.1"/>
    </source>
</evidence>
<dbReference type="AlphaFoldDB" id="A0A6C0DU66"/>
<dbReference type="Pfam" id="PF13671">
    <property type="entry name" value="AAA_33"/>
    <property type="match status" value="1"/>
</dbReference>
<proteinExistence type="predicted"/>
<dbReference type="SUPFAM" id="SSF56784">
    <property type="entry name" value="HAD-like"/>
    <property type="match status" value="1"/>
</dbReference>
<dbReference type="Gene3D" id="3.40.50.1000">
    <property type="entry name" value="HAD superfamily/HAD-like"/>
    <property type="match status" value="1"/>
</dbReference>
<dbReference type="SUPFAM" id="SSF52540">
    <property type="entry name" value="P-loop containing nucleoside triphosphate hydrolases"/>
    <property type="match status" value="1"/>
</dbReference>
<dbReference type="GO" id="GO:0046404">
    <property type="term" value="F:ATP-dependent polydeoxyribonucleotide 5'-hydroxyl-kinase activity"/>
    <property type="evidence" value="ECO:0007669"/>
    <property type="project" value="TreeGrafter"/>
</dbReference>
<dbReference type="EMBL" id="MN739677">
    <property type="protein sequence ID" value="QHT20018.1"/>
    <property type="molecule type" value="Genomic_DNA"/>
</dbReference>
<dbReference type="GO" id="GO:0003690">
    <property type="term" value="F:double-stranded DNA binding"/>
    <property type="evidence" value="ECO:0007669"/>
    <property type="project" value="TreeGrafter"/>
</dbReference>
<dbReference type="InterPro" id="IPR013954">
    <property type="entry name" value="PNK3P"/>
</dbReference>
<dbReference type="PANTHER" id="PTHR12083">
    <property type="entry name" value="BIFUNCTIONAL POLYNUCLEOTIDE PHOSPHATASE/KINASE"/>
    <property type="match status" value="1"/>
</dbReference>
<protein>
    <recommendedName>
        <fullName evidence="2">D,D-heptose 1,7-bisphosphate phosphatase</fullName>
    </recommendedName>
</protein>
<name>A0A6C0DU66_9ZZZZ</name>
<dbReference type="Pfam" id="PF08645">
    <property type="entry name" value="PNK3P"/>
    <property type="match status" value="1"/>
</dbReference>
<dbReference type="GO" id="GO:0006281">
    <property type="term" value="P:DNA repair"/>
    <property type="evidence" value="ECO:0007669"/>
    <property type="project" value="TreeGrafter"/>
</dbReference>
<dbReference type="InterPro" id="IPR036412">
    <property type="entry name" value="HAD-like_sf"/>
</dbReference>
<evidence type="ECO:0008006" key="2">
    <source>
        <dbReference type="Google" id="ProtNLM"/>
    </source>
</evidence>
<accession>A0A6C0DU66</accession>